<dbReference type="AlphaFoldDB" id="A0A7X3SI06"/>
<organism evidence="2 3">
    <name type="scientific">Sporofaciens musculi</name>
    <dbReference type="NCBI Taxonomy" id="2681861"/>
    <lineage>
        <taxon>Bacteria</taxon>
        <taxon>Bacillati</taxon>
        <taxon>Bacillota</taxon>
        <taxon>Clostridia</taxon>
        <taxon>Lachnospirales</taxon>
        <taxon>Lachnospiraceae</taxon>
        <taxon>Sporofaciens</taxon>
    </lineage>
</organism>
<gene>
    <name evidence="2" type="ORF">GN277_05960</name>
</gene>
<protein>
    <recommendedName>
        <fullName evidence="4">YcxB-like protein domain-containing protein</fullName>
    </recommendedName>
</protein>
<dbReference type="Proteomes" id="UP000460412">
    <property type="component" value="Unassembled WGS sequence"/>
</dbReference>
<name>A0A7X3SI06_9FIRM</name>
<accession>A0A7X3SI06</accession>
<evidence type="ECO:0000256" key="1">
    <source>
        <dbReference type="SAM" id="Phobius"/>
    </source>
</evidence>
<evidence type="ECO:0008006" key="4">
    <source>
        <dbReference type="Google" id="ProtNLM"/>
    </source>
</evidence>
<keyword evidence="1" id="KW-0472">Membrane</keyword>
<keyword evidence="1" id="KW-1133">Transmembrane helix</keyword>
<feature type="transmembrane region" description="Helical" evidence="1">
    <location>
        <begin position="33"/>
        <end position="51"/>
    </location>
</feature>
<sequence>MTILYEVETSHTSKVLKAFARLYNEKTKNTKKIMFRYFFAAAILLTVPRAFDVSDTERLVWWTLGVIVAVVGLTRNQLSYLGFLYRDPYYRNGIKIKMSFGHSGFEVKDGGREKKSYKYNLIRELYSDGGIYFLHMEDDDLFAIPKEDFVSGDPEKFYDFMQNATRKEFEGVNLNFKQRLFKKRMEMAQAAMDEKKEGK</sequence>
<dbReference type="RefSeq" id="WP_159750262.1">
    <property type="nucleotide sequence ID" value="NZ_CASSPE010000141.1"/>
</dbReference>
<comment type="caution">
    <text evidence="2">The sequence shown here is derived from an EMBL/GenBank/DDBJ whole genome shotgun (WGS) entry which is preliminary data.</text>
</comment>
<dbReference type="EMBL" id="WUQX01000001">
    <property type="protein sequence ID" value="MXP74938.1"/>
    <property type="molecule type" value="Genomic_DNA"/>
</dbReference>
<feature type="transmembrane region" description="Helical" evidence="1">
    <location>
        <begin position="63"/>
        <end position="85"/>
    </location>
</feature>
<proteinExistence type="predicted"/>
<evidence type="ECO:0000313" key="3">
    <source>
        <dbReference type="Proteomes" id="UP000460412"/>
    </source>
</evidence>
<keyword evidence="1" id="KW-0812">Transmembrane</keyword>
<reference evidence="2 3" key="1">
    <citation type="submission" date="2019-12" db="EMBL/GenBank/DDBJ databases">
        <title>Sporaefaciens musculi gen. nov., sp. nov., a novel bacterium isolated from the caecum of an obese mouse.</title>
        <authorList>
            <person name="Rasmussen T.S."/>
            <person name="Streidl T."/>
            <person name="Hitch T.C.A."/>
            <person name="Wortmann E."/>
            <person name="Deptula P."/>
            <person name="Hansen M."/>
            <person name="Nielsen D.S."/>
            <person name="Clavel T."/>
            <person name="Vogensen F.K."/>
        </authorList>
    </citation>
    <scope>NUCLEOTIDE SEQUENCE [LARGE SCALE GENOMIC DNA]</scope>
    <source>
        <strain evidence="2 3">WCA-9-b2</strain>
    </source>
</reference>
<evidence type="ECO:0000313" key="2">
    <source>
        <dbReference type="EMBL" id="MXP74938.1"/>
    </source>
</evidence>
<keyword evidence="3" id="KW-1185">Reference proteome</keyword>